<dbReference type="Proteomes" id="UP000887566">
    <property type="component" value="Unplaced"/>
</dbReference>
<evidence type="ECO:0000313" key="2">
    <source>
        <dbReference type="Proteomes" id="UP000887566"/>
    </source>
</evidence>
<dbReference type="AlphaFoldDB" id="A0A914XNP0"/>
<feature type="signal peptide" evidence="1">
    <location>
        <begin position="1"/>
        <end position="27"/>
    </location>
</feature>
<protein>
    <submittedName>
        <fullName evidence="3">Uncharacterized protein</fullName>
    </submittedName>
</protein>
<organism evidence="2 3">
    <name type="scientific">Plectus sambesii</name>
    <dbReference type="NCBI Taxonomy" id="2011161"/>
    <lineage>
        <taxon>Eukaryota</taxon>
        <taxon>Metazoa</taxon>
        <taxon>Ecdysozoa</taxon>
        <taxon>Nematoda</taxon>
        <taxon>Chromadorea</taxon>
        <taxon>Plectida</taxon>
        <taxon>Plectina</taxon>
        <taxon>Plectoidea</taxon>
        <taxon>Plectidae</taxon>
        <taxon>Plectus</taxon>
    </lineage>
</organism>
<sequence length="150" mass="16774">MACLTLLFNNVLICPTFFVQSKGATHAILIGINLFPPLNLTITDRVTQQPIVFNHMRPLPQTNKEASKTVHINRVYLNGRYFVPPGQVRVIRAKLNSVWPSHDSGIFDPLESLAGNKQSHHAVSLETAVVRPETKQFPSRCKTSAWKECG</sequence>
<accession>A0A914XNP0</accession>
<evidence type="ECO:0000256" key="1">
    <source>
        <dbReference type="SAM" id="SignalP"/>
    </source>
</evidence>
<name>A0A914XNP0_9BILA</name>
<reference evidence="3" key="1">
    <citation type="submission" date="2022-11" db="UniProtKB">
        <authorList>
            <consortium name="WormBaseParasite"/>
        </authorList>
    </citation>
    <scope>IDENTIFICATION</scope>
</reference>
<keyword evidence="1" id="KW-0732">Signal</keyword>
<evidence type="ECO:0000313" key="3">
    <source>
        <dbReference type="WBParaSite" id="PSAMB.scaffold9014size5466.g32052.t1"/>
    </source>
</evidence>
<keyword evidence="2" id="KW-1185">Reference proteome</keyword>
<feature type="chain" id="PRO_5038123121" evidence="1">
    <location>
        <begin position="28"/>
        <end position="150"/>
    </location>
</feature>
<dbReference type="WBParaSite" id="PSAMB.scaffold9014size5466.g32052.t1">
    <property type="protein sequence ID" value="PSAMB.scaffold9014size5466.g32052.t1"/>
    <property type="gene ID" value="PSAMB.scaffold9014size5466.g32052"/>
</dbReference>
<proteinExistence type="predicted"/>